<dbReference type="Proteomes" id="UP000007796">
    <property type="component" value="Unassembled WGS sequence"/>
</dbReference>
<dbReference type="GeneID" id="25975810"/>
<evidence type="ECO:0000313" key="2">
    <source>
        <dbReference type="Proteomes" id="UP000007796"/>
    </source>
</evidence>
<dbReference type="InParanoid" id="F0XGA3"/>
<dbReference type="HOGENOM" id="CLU_2386373_0_0_1"/>
<organism evidence="2">
    <name type="scientific">Grosmannia clavigera (strain kw1407 / UAMH 11150)</name>
    <name type="common">Blue stain fungus</name>
    <name type="synonym">Graphiocladiella clavigera</name>
    <dbReference type="NCBI Taxonomy" id="655863"/>
    <lineage>
        <taxon>Eukaryota</taxon>
        <taxon>Fungi</taxon>
        <taxon>Dikarya</taxon>
        <taxon>Ascomycota</taxon>
        <taxon>Pezizomycotina</taxon>
        <taxon>Sordariomycetes</taxon>
        <taxon>Sordariomycetidae</taxon>
        <taxon>Ophiostomatales</taxon>
        <taxon>Ophiostomataceae</taxon>
        <taxon>Leptographium</taxon>
    </lineage>
</organism>
<protein>
    <submittedName>
        <fullName evidence="1">Uncharacterized protein</fullName>
    </submittedName>
</protein>
<evidence type="ECO:0000313" key="1">
    <source>
        <dbReference type="EMBL" id="EFX02854.1"/>
    </source>
</evidence>
<sequence>MLIVPRPYFHGRSSDQHGVMSLWQLPGGRNVCRAGAELVFVFVANSILALPIPVAAPAAGLLQAASTRLMAACTEDGGLLSLLSLPRRPRYAAE</sequence>
<gene>
    <name evidence="1" type="ORF">CMQ_2783</name>
</gene>
<dbReference type="RefSeq" id="XP_014172336.1">
    <property type="nucleotide sequence ID" value="XM_014316861.1"/>
</dbReference>
<accession>F0XGA3</accession>
<proteinExistence type="predicted"/>
<reference evidence="1 2" key="1">
    <citation type="journal article" date="2011" name="Proc. Natl. Acad. Sci. U.S.A.">
        <title>Genome and transcriptome analyses of the mountain pine beetle-fungal symbiont Grosmannia clavigera, a lodgepole pine pathogen.</title>
        <authorList>
            <person name="DiGuistini S."/>
            <person name="Wang Y."/>
            <person name="Liao N.Y."/>
            <person name="Taylor G."/>
            <person name="Tanguay P."/>
            <person name="Feau N."/>
            <person name="Henrissat B."/>
            <person name="Chan S.K."/>
            <person name="Hesse-Orce U."/>
            <person name="Alamouti S.M."/>
            <person name="Tsui C.K.M."/>
            <person name="Docking R.T."/>
            <person name="Levasseur A."/>
            <person name="Haridas S."/>
            <person name="Robertson G."/>
            <person name="Birol I."/>
            <person name="Holt R.A."/>
            <person name="Marra M.A."/>
            <person name="Hamelin R.C."/>
            <person name="Hirst M."/>
            <person name="Jones S.J.M."/>
            <person name="Bohlmann J."/>
            <person name="Breuil C."/>
        </authorList>
    </citation>
    <scope>NUCLEOTIDE SEQUENCE [LARGE SCALE GENOMIC DNA]</scope>
    <source>
        <strain evidence="2">kw1407 / UAMH 11150</strain>
    </source>
</reference>
<keyword evidence="2" id="KW-1185">Reference proteome</keyword>
<dbReference type="EMBL" id="GL629769">
    <property type="protein sequence ID" value="EFX02854.1"/>
    <property type="molecule type" value="Genomic_DNA"/>
</dbReference>
<name>F0XGA3_GROCL</name>
<dbReference type="AlphaFoldDB" id="F0XGA3"/>